<gene>
    <name evidence="3" type="ORF">ED733_003804</name>
</gene>
<comment type="caution">
    <text evidence="3">The sequence shown here is derived from an EMBL/GenBank/DDBJ whole genome shotgun (WGS) entry which is preliminary data.</text>
</comment>
<evidence type="ECO:0000259" key="2">
    <source>
        <dbReference type="Pfam" id="PF20516"/>
    </source>
</evidence>
<dbReference type="Proteomes" id="UP000317257">
    <property type="component" value="Unassembled WGS sequence"/>
</dbReference>
<reference evidence="4" key="1">
    <citation type="submission" date="2018-12" db="EMBL/GenBank/DDBJ databases">
        <title>The complete genome of Metarhizium rileyi, a key fungal pathogen of Lepidoptera.</title>
        <authorList>
            <person name="Binneck E."/>
            <person name="Lastra C.C.L."/>
            <person name="Sosa-Gomez D.R."/>
        </authorList>
    </citation>
    <scope>NUCLEOTIDE SEQUENCE [LARGE SCALE GENOMIC DNA]</scope>
    <source>
        <strain evidence="4">Cep018-CH2</strain>
    </source>
</reference>
<evidence type="ECO:0000313" key="4">
    <source>
        <dbReference type="Proteomes" id="UP000317257"/>
    </source>
</evidence>
<organism evidence="3 4">
    <name type="scientific">Metarhizium rileyi (strain RCEF 4871)</name>
    <name type="common">Nomuraea rileyi</name>
    <dbReference type="NCBI Taxonomy" id="1649241"/>
    <lineage>
        <taxon>Eukaryota</taxon>
        <taxon>Fungi</taxon>
        <taxon>Dikarya</taxon>
        <taxon>Ascomycota</taxon>
        <taxon>Pezizomycotina</taxon>
        <taxon>Sordariomycetes</taxon>
        <taxon>Hypocreomycetidae</taxon>
        <taxon>Hypocreales</taxon>
        <taxon>Clavicipitaceae</taxon>
        <taxon>Metarhizium</taxon>
    </lineage>
</organism>
<sequence length="263" mass="29927">MAEISDENVILWLLSLPESLTLSDETKKRKTEQQMTPPTTPRNMEGDDMNTPRKRARQIRQSEHLELTPRPRWRIASACSTSSSSQAPVQSRSPSPLRRHVSMNPASYSDSFRSMSHIFPLPLICYNTSEDIGYAQSLRELSKRTPTLTVNHTDFAALQLHILVVGIEVKKRGGKPEAKLQMGTWHGVQWAFLRWVALAALQRNNPDEDSAMQEEQADENLSQLPYLIGIVVEGQSWAFTLSTRRKSKTISWENHRFGTTENK</sequence>
<feature type="compositionally biased region" description="Basic and acidic residues" evidence="1">
    <location>
        <begin position="60"/>
        <end position="69"/>
    </location>
</feature>
<evidence type="ECO:0000256" key="1">
    <source>
        <dbReference type="SAM" id="MobiDB-lite"/>
    </source>
</evidence>
<feature type="domain" description="PD-(D/E)XK nuclease-like" evidence="2">
    <location>
        <begin position="127"/>
        <end position="262"/>
    </location>
</feature>
<feature type="compositionally biased region" description="Low complexity" evidence="1">
    <location>
        <begin position="76"/>
        <end position="96"/>
    </location>
</feature>
<accession>A0A5C6GD55</accession>
<feature type="region of interest" description="Disordered" evidence="1">
    <location>
        <begin position="24"/>
        <end position="101"/>
    </location>
</feature>
<evidence type="ECO:0000313" key="3">
    <source>
        <dbReference type="EMBL" id="TWU74231.1"/>
    </source>
</evidence>
<dbReference type="EMBL" id="SBHS01000012">
    <property type="protein sequence ID" value="TWU74231.1"/>
    <property type="molecule type" value="Genomic_DNA"/>
</dbReference>
<dbReference type="InterPro" id="IPR046797">
    <property type="entry name" value="PDDEXK_12"/>
</dbReference>
<proteinExistence type="predicted"/>
<name>A0A5C6GD55_METRR</name>
<dbReference type="Pfam" id="PF20516">
    <property type="entry name" value="PDDEXK_12"/>
    <property type="match status" value="1"/>
</dbReference>
<dbReference type="AlphaFoldDB" id="A0A5C6GD55"/>
<protein>
    <recommendedName>
        <fullName evidence="2">PD-(D/E)XK nuclease-like domain-containing protein</fullName>
    </recommendedName>
</protein>